<feature type="region of interest" description="Disordered" evidence="1">
    <location>
        <begin position="1"/>
        <end position="28"/>
    </location>
</feature>
<dbReference type="OrthoDB" id="3483293at2"/>
<gene>
    <name evidence="2" type="ORF">FXF65_38115</name>
</gene>
<keyword evidence="3" id="KW-1185">Reference proteome</keyword>
<comment type="caution">
    <text evidence="2">The sequence shown here is derived from an EMBL/GenBank/DDBJ whole genome shotgun (WGS) entry which is preliminary data.</text>
</comment>
<evidence type="ECO:0000313" key="3">
    <source>
        <dbReference type="Proteomes" id="UP000322634"/>
    </source>
</evidence>
<evidence type="ECO:0000256" key="1">
    <source>
        <dbReference type="SAM" id="MobiDB-lite"/>
    </source>
</evidence>
<organism evidence="2 3">
    <name type="scientific">Actinomadura syzygii</name>
    <dbReference type="NCBI Taxonomy" id="1427538"/>
    <lineage>
        <taxon>Bacteria</taxon>
        <taxon>Bacillati</taxon>
        <taxon>Actinomycetota</taxon>
        <taxon>Actinomycetes</taxon>
        <taxon>Streptosporangiales</taxon>
        <taxon>Thermomonosporaceae</taxon>
        <taxon>Actinomadura</taxon>
    </lineage>
</organism>
<accession>A0A5D0TS92</accession>
<protein>
    <submittedName>
        <fullName evidence="2">Uncharacterized protein</fullName>
    </submittedName>
</protein>
<reference evidence="2 3" key="1">
    <citation type="submission" date="2019-08" db="EMBL/GenBank/DDBJ databases">
        <title>Actinomadura sp. nov. CYP1-5 isolated from mountain soil.</title>
        <authorList>
            <person name="Songsumanus A."/>
            <person name="Kuncharoen N."/>
            <person name="Kudo T."/>
            <person name="Yuki M."/>
            <person name="Igarashi Y."/>
            <person name="Tanasupawat S."/>
        </authorList>
    </citation>
    <scope>NUCLEOTIDE SEQUENCE [LARGE SCALE GENOMIC DNA]</scope>
    <source>
        <strain evidence="2 3">GKU157</strain>
    </source>
</reference>
<feature type="region of interest" description="Disordered" evidence="1">
    <location>
        <begin position="222"/>
        <end position="249"/>
    </location>
</feature>
<dbReference type="EMBL" id="VSFF01000016">
    <property type="protein sequence ID" value="TYC08697.1"/>
    <property type="molecule type" value="Genomic_DNA"/>
</dbReference>
<dbReference type="Proteomes" id="UP000322634">
    <property type="component" value="Unassembled WGS sequence"/>
</dbReference>
<feature type="compositionally biased region" description="Pro residues" evidence="1">
    <location>
        <begin position="7"/>
        <end position="24"/>
    </location>
</feature>
<sequence>MTHTGPLPQPGPDARPPCDRPVPPLGTTALDDQQARRLLAPAMDDPSQVWAYACAAPEPGAEPVDEILLTELGGDDELGSDQKLGVVWVRSPDSFTGAAGHLLGGTGRDDTMLLRRWEDLVFKLADLVDSHARRIQSPTDWPARFTEMQAAFLRWTACYGVTAALHSSARDDIRDTLRAHPDGGLPHDLGDLTADGAAQIADDYEHGPAAVIPPGWTVEGWDHTRPRTHPILSSLRPDLPHPPRGGAAR</sequence>
<dbReference type="RefSeq" id="WP_148355089.1">
    <property type="nucleotide sequence ID" value="NZ_JBHSBF010000026.1"/>
</dbReference>
<dbReference type="AlphaFoldDB" id="A0A5D0TS92"/>
<evidence type="ECO:0000313" key="2">
    <source>
        <dbReference type="EMBL" id="TYC08697.1"/>
    </source>
</evidence>
<name>A0A5D0TS92_9ACTN</name>
<proteinExistence type="predicted"/>